<evidence type="ECO:0000256" key="3">
    <source>
        <dbReference type="ARBA" id="ARBA00022884"/>
    </source>
</evidence>
<dbReference type="GO" id="GO:0031564">
    <property type="term" value="P:transcription antitermination"/>
    <property type="evidence" value="ECO:0007669"/>
    <property type="project" value="UniProtKB-KW"/>
</dbReference>
<proteinExistence type="inferred from homology"/>
<dbReference type="PANTHER" id="PTHR11078">
    <property type="entry name" value="N UTILIZATION SUBSTANCE PROTEIN B-RELATED"/>
    <property type="match status" value="1"/>
</dbReference>
<keyword evidence="3 6" id="KW-0694">RNA-binding</keyword>
<protein>
    <recommendedName>
        <fullName evidence="6">Transcription antitermination protein NusB</fullName>
    </recommendedName>
    <alternativeName>
        <fullName evidence="6">Antitermination factor NusB</fullName>
    </alternativeName>
</protein>
<evidence type="ECO:0000256" key="6">
    <source>
        <dbReference type="HAMAP-Rule" id="MF_00073"/>
    </source>
</evidence>
<dbReference type="Gene3D" id="1.10.940.10">
    <property type="entry name" value="NusB-like"/>
    <property type="match status" value="1"/>
</dbReference>
<feature type="domain" description="NusB/RsmB/TIM44" evidence="7">
    <location>
        <begin position="7"/>
        <end position="133"/>
    </location>
</feature>
<evidence type="ECO:0000256" key="4">
    <source>
        <dbReference type="ARBA" id="ARBA00023015"/>
    </source>
</evidence>
<dbReference type="InterPro" id="IPR006027">
    <property type="entry name" value="NusB_RsmB_TIM44"/>
</dbReference>
<dbReference type="AlphaFoldDB" id="A0A7C3YSF6"/>
<gene>
    <name evidence="6 8" type="primary">nusB</name>
    <name evidence="8" type="ORF">ENX07_03160</name>
</gene>
<dbReference type="PANTHER" id="PTHR11078:SF3">
    <property type="entry name" value="ANTITERMINATION NUSB DOMAIN-CONTAINING PROTEIN"/>
    <property type="match status" value="1"/>
</dbReference>
<comment type="caution">
    <text evidence="8">The sequence shown here is derived from an EMBL/GenBank/DDBJ whole genome shotgun (WGS) entry which is preliminary data.</text>
</comment>
<evidence type="ECO:0000313" key="8">
    <source>
        <dbReference type="EMBL" id="HGE99053.1"/>
    </source>
</evidence>
<evidence type="ECO:0000256" key="2">
    <source>
        <dbReference type="ARBA" id="ARBA00022814"/>
    </source>
</evidence>
<keyword evidence="4 6" id="KW-0805">Transcription regulation</keyword>
<dbReference type="GO" id="GO:0005829">
    <property type="term" value="C:cytosol"/>
    <property type="evidence" value="ECO:0007669"/>
    <property type="project" value="TreeGrafter"/>
</dbReference>
<accession>A0A7C3YSF6</accession>
<comment type="function">
    <text evidence="6">Involved in transcription antitermination. Required for transcription of ribosomal RNA (rRNA) genes. Binds specifically to the boxA antiterminator sequence of the ribosomal RNA (rrn) operons.</text>
</comment>
<dbReference type="GO" id="GO:0006353">
    <property type="term" value="P:DNA-templated transcription termination"/>
    <property type="evidence" value="ECO:0007669"/>
    <property type="project" value="UniProtKB-UniRule"/>
</dbReference>
<dbReference type="NCBIfam" id="TIGR01951">
    <property type="entry name" value="nusB"/>
    <property type="match status" value="1"/>
</dbReference>
<name>A0A7C3YSF6_UNCW3</name>
<organism evidence="8">
    <name type="scientific">candidate division WOR-3 bacterium</name>
    <dbReference type="NCBI Taxonomy" id="2052148"/>
    <lineage>
        <taxon>Bacteria</taxon>
        <taxon>Bacteria division WOR-3</taxon>
    </lineage>
</organism>
<dbReference type="Pfam" id="PF01029">
    <property type="entry name" value="NusB"/>
    <property type="match status" value="1"/>
</dbReference>
<keyword evidence="2 6" id="KW-0889">Transcription antitermination</keyword>
<dbReference type="InterPro" id="IPR035926">
    <property type="entry name" value="NusB-like_sf"/>
</dbReference>
<reference evidence="8" key="1">
    <citation type="journal article" date="2020" name="mSystems">
        <title>Genome- and Community-Level Interaction Insights into Carbon Utilization and Element Cycling Functions of Hydrothermarchaeota in Hydrothermal Sediment.</title>
        <authorList>
            <person name="Zhou Z."/>
            <person name="Liu Y."/>
            <person name="Xu W."/>
            <person name="Pan J."/>
            <person name="Luo Z.H."/>
            <person name="Li M."/>
        </authorList>
    </citation>
    <scope>NUCLEOTIDE SEQUENCE [LARGE SCALE GENOMIC DNA]</scope>
    <source>
        <strain evidence="8">SpSt-906</strain>
    </source>
</reference>
<dbReference type="EMBL" id="DTMQ01000018">
    <property type="protein sequence ID" value="HGE99053.1"/>
    <property type="molecule type" value="Genomic_DNA"/>
</dbReference>
<comment type="similarity">
    <text evidence="1 6">Belongs to the NusB family.</text>
</comment>
<dbReference type="HAMAP" id="MF_00073">
    <property type="entry name" value="NusB"/>
    <property type="match status" value="1"/>
</dbReference>
<evidence type="ECO:0000259" key="7">
    <source>
        <dbReference type="Pfam" id="PF01029"/>
    </source>
</evidence>
<evidence type="ECO:0000256" key="5">
    <source>
        <dbReference type="ARBA" id="ARBA00023163"/>
    </source>
</evidence>
<keyword evidence="5 6" id="KW-0804">Transcription</keyword>
<evidence type="ECO:0000256" key="1">
    <source>
        <dbReference type="ARBA" id="ARBA00005952"/>
    </source>
</evidence>
<dbReference type="InterPro" id="IPR011605">
    <property type="entry name" value="NusB_fam"/>
</dbReference>
<dbReference type="GO" id="GO:0003723">
    <property type="term" value="F:RNA binding"/>
    <property type="evidence" value="ECO:0007669"/>
    <property type="project" value="UniProtKB-UniRule"/>
</dbReference>
<sequence>MKKGGRRKARIAAMEILYRADLLGDEIEDLVKEVQKRFALTGDALFYLLRLITEIKKNRKKIDRMIKKNLKDWKFSRLHLLDKAIMRVATCELLFFPDIPPKVAIDEAIEISKEYTDDSGRRFINAVLAAIYKEIENENRPHLGHSL</sequence>
<dbReference type="SUPFAM" id="SSF48013">
    <property type="entry name" value="NusB-like"/>
    <property type="match status" value="1"/>
</dbReference>